<dbReference type="Proteomes" id="UP000239209">
    <property type="component" value="Unassembled WGS sequence"/>
</dbReference>
<dbReference type="InterPro" id="IPR017582">
    <property type="entry name" value="SelU"/>
</dbReference>
<name>A0A2T0RHW1_9ACTN</name>
<dbReference type="EMBL" id="PVZG01000022">
    <property type="protein sequence ID" value="PRY20773.1"/>
    <property type="molecule type" value="Genomic_DNA"/>
</dbReference>
<dbReference type="PANTHER" id="PTHR30401:SF0">
    <property type="entry name" value="TRNA 2-SELENOURIDINE SYNTHASE"/>
    <property type="match status" value="1"/>
</dbReference>
<keyword evidence="3" id="KW-1185">Reference proteome</keyword>
<accession>A0A2T0RHW1</accession>
<evidence type="ECO:0000259" key="1">
    <source>
        <dbReference type="Pfam" id="PF26341"/>
    </source>
</evidence>
<comment type="caution">
    <text evidence="2">The sequence shown here is derived from an EMBL/GenBank/DDBJ whole genome shotgun (WGS) entry which is preliminary data.</text>
</comment>
<sequence>MVDLRESSRAVRLSSSGGFLSVLARSVRGAPTIPVAGRALRPVLLTGLTGSGKTGLLHGLRRAGEQVLDLEKLAAHRGSAFGAAGPQPTHRDFTRAVLTRLSAADPDRPLWMEYKGGYLGSVGLPAELSRAFAVMPLVRVERPSASRAAAILAGYAALPAAGWLAGVARIETRLGGARTAAVRTALGRGELRTAIELLLDYYDRTYAPHLAALGGPVLHQLASATDL</sequence>
<organism evidence="2 3">
    <name type="scientific">Pseudosporangium ferrugineum</name>
    <dbReference type="NCBI Taxonomy" id="439699"/>
    <lineage>
        <taxon>Bacteria</taxon>
        <taxon>Bacillati</taxon>
        <taxon>Actinomycetota</taxon>
        <taxon>Actinomycetes</taxon>
        <taxon>Micromonosporales</taxon>
        <taxon>Micromonosporaceae</taxon>
        <taxon>Pseudosporangium</taxon>
    </lineage>
</organism>
<reference evidence="2 3" key="1">
    <citation type="submission" date="2018-03" db="EMBL/GenBank/DDBJ databases">
        <title>Genomic Encyclopedia of Archaeal and Bacterial Type Strains, Phase II (KMG-II): from individual species to whole genera.</title>
        <authorList>
            <person name="Goeker M."/>
        </authorList>
    </citation>
    <scope>NUCLEOTIDE SEQUENCE [LARGE SCALE GENOMIC DNA]</scope>
    <source>
        <strain evidence="2 3">DSM 45348</strain>
    </source>
</reference>
<evidence type="ECO:0000313" key="2">
    <source>
        <dbReference type="EMBL" id="PRY20773.1"/>
    </source>
</evidence>
<feature type="domain" description="tRNA 2-selenouridine synthase AAA" evidence="1">
    <location>
        <begin position="42"/>
        <end position="209"/>
    </location>
</feature>
<dbReference type="GO" id="GO:0043828">
    <property type="term" value="F:tRNA 2-selenouridine synthase activity"/>
    <property type="evidence" value="ECO:0007669"/>
    <property type="project" value="InterPro"/>
</dbReference>
<protein>
    <submittedName>
        <fullName evidence="2">tRNA 2-selenouridine synthase</fullName>
    </submittedName>
</protein>
<dbReference type="GO" id="GO:0002098">
    <property type="term" value="P:tRNA wobble uridine modification"/>
    <property type="evidence" value="ECO:0007669"/>
    <property type="project" value="InterPro"/>
</dbReference>
<proteinExistence type="predicted"/>
<dbReference type="Pfam" id="PF26341">
    <property type="entry name" value="AAA_SelU"/>
    <property type="match status" value="1"/>
</dbReference>
<dbReference type="InterPro" id="IPR058840">
    <property type="entry name" value="AAA_SelU"/>
</dbReference>
<gene>
    <name evidence="2" type="ORF">CLV70_12212</name>
</gene>
<evidence type="ECO:0000313" key="3">
    <source>
        <dbReference type="Proteomes" id="UP000239209"/>
    </source>
</evidence>
<dbReference type="PANTHER" id="PTHR30401">
    <property type="entry name" value="TRNA 2-SELENOURIDINE SYNTHASE"/>
    <property type="match status" value="1"/>
</dbReference>
<dbReference type="AlphaFoldDB" id="A0A2T0RHW1"/>